<protein>
    <submittedName>
        <fullName evidence="2">Small integral membrane protein</fullName>
    </submittedName>
</protein>
<accession>A0ABS4R5M1</accession>
<name>A0ABS4R5M1_9HYPH</name>
<keyword evidence="1" id="KW-0472">Membrane</keyword>
<feature type="transmembrane region" description="Helical" evidence="1">
    <location>
        <begin position="12"/>
        <end position="33"/>
    </location>
</feature>
<feature type="transmembrane region" description="Helical" evidence="1">
    <location>
        <begin position="122"/>
        <end position="138"/>
    </location>
</feature>
<dbReference type="Pfam" id="PF09928">
    <property type="entry name" value="DUF2160"/>
    <property type="match status" value="1"/>
</dbReference>
<dbReference type="Proteomes" id="UP000730739">
    <property type="component" value="Unassembled WGS sequence"/>
</dbReference>
<reference evidence="2 3" key="1">
    <citation type="submission" date="2021-03" db="EMBL/GenBank/DDBJ databases">
        <title>Genomic Encyclopedia of Type Strains, Phase IV (KMG-IV): sequencing the most valuable type-strain genomes for metagenomic binning, comparative biology and taxonomic classification.</title>
        <authorList>
            <person name="Goeker M."/>
        </authorList>
    </citation>
    <scope>NUCLEOTIDE SEQUENCE [LARGE SCALE GENOMIC DNA]</scope>
    <source>
        <strain evidence="2 3">DSM 13372</strain>
    </source>
</reference>
<evidence type="ECO:0000256" key="1">
    <source>
        <dbReference type="SAM" id="Phobius"/>
    </source>
</evidence>
<keyword evidence="1" id="KW-1133">Transmembrane helix</keyword>
<evidence type="ECO:0000313" key="2">
    <source>
        <dbReference type="EMBL" id="MBP2237584.1"/>
    </source>
</evidence>
<proteinExistence type="predicted"/>
<organism evidence="2 3">
    <name type="scientific">Sinorhizobium kostiense</name>
    <dbReference type="NCBI Taxonomy" id="76747"/>
    <lineage>
        <taxon>Bacteria</taxon>
        <taxon>Pseudomonadati</taxon>
        <taxon>Pseudomonadota</taxon>
        <taxon>Alphaproteobacteria</taxon>
        <taxon>Hyphomicrobiales</taxon>
        <taxon>Rhizobiaceae</taxon>
        <taxon>Sinorhizobium/Ensifer group</taxon>
        <taxon>Sinorhizobium</taxon>
    </lineage>
</organism>
<keyword evidence="1" id="KW-0812">Transmembrane</keyword>
<dbReference type="EMBL" id="JAGILA010000006">
    <property type="protein sequence ID" value="MBP2237584.1"/>
    <property type="molecule type" value="Genomic_DNA"/>
</dbReference>
<keyword evidence="3" id="KW-1185">Reference proteome</keyword>
<dbReference type="InterPro" id="IPR018678">
    <property type="entry name" value="DUF2160_TM"/>
</dbReference>
<comment type="caution">
    <text evidence="2">The sequence shown here is derived from an EMBL/GenBank/DDBJ whole genome shotgun (WGS) entry which is preliminary data.</text>
</comment>
<feature type="transmembrane region" description="Helical" evidence="1">
    <location>
        <begin position="53"/>
        <end position="78"/>
    </location>
</feature>
<dbReference type="RefSeq" id="WP_209603838.1">
    <property type="nucleotide sequence ID" value="NZ_JAGILA010000006.1"/>
</dbReference>
<evidence type="ECO:0000313" key="3">
    <source>
        <dbReference type="Proteomes" id="UP000730739"/>
    </source>
</evidence>
<gene>
    <name evidence="2" type="ORF">J2Z31_004107</name>
</gene>
<sequence>MVTIATRKNRWPVALVAVLVIYVAAAGLLFSALPVADGERDWFASLIPGGWMAWSFPTAMFFLTIFLLLALMAVWEYARPGGAPRVGILRFETTRGDRLFVSLLGSAFIHLAWLGLVGANLWWALALSVIYAIAVFRYV</sequence>
<feature type="transmembrane region" description="Helical" evidence="1">
    <location>
        <begin position="99"/>
        <end position="116"/>
    </location>
</feature>